<proteinExistence type="predicted"/>
<reference evidence="1 2" key="1">
    <citation type="journal article" date="2015" name="Stand. Genomic Sci.">
        <title>Genomic Encyclopedia of Bacterial and Archaeal Type Strains, Phase III: the genomes of soil and plant-associated and newly described type strains.</title>
        <authorList>
            <person name="Whitman W.B."/>
            <person name="Woyke T."/>
            <person name="Klenk H.P."/>
            <person name="Zhou Y."/>
            <person name="Lilburn T.G."/>
            <person name="Beck B.J."/>
            <person name="De Vos P."/>
            <person name="Vandamme P."/>
            <person name="Eisen J.A."/>
            <person name="Garrity G."/>
            <person name="Hugenholtz P."/>
            <person name="Kyrpides N.C."/>
        </authorList>
    </citation>
    <scope>NUCLEOTIDE SEQUENCE [LARGE SCALE GENOMIC DNA]</scope>
    <source>
        <strain evidence="1 2">CGMCC 1.10947</strain>
    </source>
</reference>
<gene>
    <name evidence="1" type="ORF">IQ17_06819</name>
</gene>
<dbReference type="AlphaFoldDB" id="A0A562KGB9"/>
<accession>A0A562KGB9</accession>
<organism evidence="1 2">
    <name type="scientific">Bradyrhizobium daqingense</name>
    <dbReference type="NCBI Taxonomy" id="993502"/>
    <lineage>
        <taxon>Bacteria</taxon>
        <taxon>Pseudomonadati</taxon>
        <taxon>Pseudomonadota</taxon>
        <taxon>Alphaproteobacteria</taxon>
        <taxon>Hyphomicrobiales</taxon>
        <taxon>Nitrobacteraceae</taxon>
        <taxon>Bradyrhizobium</taxon>
    </lineage>
</organism>
<sequence>MFSVDKIAMTLNVIGLILVTEMNTKLNGADEFARTCGCTTLTEIAAMRMYNTEVIRSVSAMARGTFRCGSFASSTTLARSSKPTKAKNASRLAKVIPERTFTSMGGA</sequence>
<evidence type="ECO:0000313" key="1">
    <source>
        <dbReference type="EMBL" id="TWH94273.1"/>
    </source>
</evidence>
<comment type="caution">
    <text evidence="1">The sequence shown here is derived from an EMBL/GenBank/DDBJ whole genome shotgun (WGS) entry which is preliminary data.</text>
</comment>
<dbReference type="Proteomes" id="UP000317176">
    <property type="component" value="Unassembled WGS sequence"/>
</dbReference>
<name>A0A562KGB9_9BRAD</name>
<keyword evidence="2" id="KW-1185">Reference proteome</keyword>
<dbReference type="EMBL" id="VLKL01000037">
    <property type="protein sequence ID" value="TWH94273.1"/>
    <property type="molecule type" value="Genomic_DNA"/>
</dbReference>
<evidence type="ECO:0000313" key="2">
    <source>
        <dbReference type="Proteomes" id="UP000317176"/>
    </source>
</evidence>
<protein>
    <submittedName>
        <fullName evidence="1">Uncharacterized protein</fullName>
    </submittedName>
</protein>